<evidence type="ECO:0000256" key="1">
    <source>
        <dbReference type="ARBA" id="ARBA00001946"/>
    </source>
</evidence>
<evidence type="ECO:0000259" key="10">
    <source>
        <dbReference type="PROSITE" id="PS50011"/>
    </source>
</evidence>
<feature type="non-terminal residue" evidence="11">
    <location>
        <position position="521"/>
    </location>
</feature>
<dbReference type="AlphaFoldDB" id="A0A851D3S8"/>
<dbReference type="InterPro" id="IPR000719">
    <property type="entry name" value="Prot_kinase_dom"/>
</dbReference>
<evidence type="ECO:0000256" key="5">
    <source>
        <dbReference type="ARBA" id="ARBA00022679"/>
    </source>
</evidence>
<evidence type="ECO:0000256" key="2">
    <source>
        <dbReference type="ARBA" id="ARBA00006485"/>
    </source>
</evidence>
<organism evidence="11 12">
    <name type="scientific">Todus mexicanus</name>
    <name type="common">Puerto Rican tody</name>
    <dbReference type="NCBI Taxonomy" id="135184"/>
    <lineage>
        <taxon>Eukaryota</taxon>
        <taxon>Metazoa</taxon>
        <taxon>Chordata</taxon>
        <taxon>Craniata</taxon>
        <taxon>Vertebrata</taxon>
        <taxon>Euteleostomi</taxon>
        <taxon>Archelosauria</taxon>
        <taxon>Archosauria</taxon>
        <taxon>Dinosauria</taxon>
        <taxon>Saurischia</taxon>
        <taxon>Theropoda</taxon>
        <taxon>Coelurosauria</taxon>
        <taxon>Aves</taxon>
        <taxon>Neognathae</taxon>
        <taxon>Neoaves</taxon>
        <taxon>Telluraves</taxon>
        <taxon>Coraciimorphae</taxon>
        <taxon>Coraciiformes</taxon>
        <taxon>Todidae</taxon>
        <taxon>Todus</taxon>
    </lineage>
</organism>
<evidence type="ECO:0000256" key="3">
    <source>
        <dbReference type="ARBA" id="ARBA00022527"/>
    </source>
</evidence>
<feature type="region of interest" description="Disordered" evidence="9">
    <location>
        <begin position="185"/>
        <end position="219"/>
    </location>
</feature>
<keyword evidence="6" id="KW-0547">Nucleotide-binding</keyword>
<keyword evidence="3" id="KW-0723">Serine/threonine-protein kinase</keyword>
<dbReference type="SMART" id="SM00220">
    <property type="entry name" value="S_TKc"/>
    <property type="match status" value="1"/>
</dbReference>
<dbReference type="Proteomes" id="UP000660247">
    <property type="component" value="Unassembled WGS sequence"/>
</dbReference>
<evidence type="ECO:0000313" key="12">
    <source>
        <dbReference type="Proteomes" id="UP000660247"/>
    </source>
</evidence>
<gene>
    <name evidence="11" type="primary">Ick</name>
    <name evidence="11" type="ORF">TODMEX_R08865</name>
</gene>
<keyword evidence="7 11" id="KW-0418">Kinase</keyword>
<proteinExistence type="inferred from homology"/>
<reference evidence="11" key="1">
    <citation type="submission" date="2019-10" db="EMBL/GenBank/DDBJ databases">
        <title>Bird 10,000 Genomes (B10K) Project - Family phase.</title>
        <authorList>
            <person name="Zhang G."/>
        </authorList>
    </citation>
    <scope>NUCLEOTIDE SEQUENCE</scope>
    <source>
        <strain evidence="11">B10K-DU-002-69</strain>
        <tissue evidence="11">Muscle</tissue>
    </source>
</reference>
<comment type="cofactor">
    <cofactor evidence="1">
        <name>Mg(2+)</name>
        <dbReference type="ChEBI" id="CHEBI:18420"/>
    </cofactor>
</comment>
<protein>
    <submittedName>
        <fullName evidence="11">ICK kinase</fullName>
    </submittedName>
</protein>
<dbReference type="FunFam" id="1.10.510.10:FF:000104">
    <property type="entry name" value="serine/threonine-protein kinase MAK isoform X1"/>
    <property type="match status" value="1"/>
</dbReference>
<dbReference type="GO" id="GO:0005524">
    <property type="term" value="F:ATP binding"/>
    <property type="evidence" value="ECO:0007669"/>
    <property type="project" value="UniProtKB-KW"/>
</dbReference>
<evidence type="ECO:0000313" key="11">
    <source>
        <dbReference type="EMBL" id="NWI62804.1"/>
    </source>
</evidence>
<evidence type="ECO:0000256" key="4">
    <source>
        <dbReference type="ARBA" id="ARBA00022553"/>
    </source>
</evidence>
<keyword evidence="12" id="KW-1185">Reference proteome</keyword>
<sequence length="521" mass="58094">GFFHRDLKPENLLCMGPELVKIADFGLAREIRSRPPYTDYVSTRWYRAPEVLLRSTNYSSPIDIWAVGCIMAEVYTLRPLFPGASEIDTIFKICQVLGTPKKNDWPEGYQLSASMSFRWPQCVPNNLKTLIPNASSEAVQLMRDMLQWDPKKRPTASQALRYPYFQVGRALGVQELGKQKELHNKSSLHIKPVPPAQPPSKPHARISSRPFQQHQSSQHLAYPYKTDNAGAEHSNYLQEGKSNQVLLPAIHNKVPQQKTAAGTENINSELKPKARRRWGHLARTVKSSEDWDDLEDLDFSSSITRMDLKNKKRQSDETLCRFESILDLKPLDAIGSGSSAPSHATFQREDTPTLRVSAAKQHYLRHSRYLPGISTRNSLVSTSNKESVLSNPWATSGLTGKASGPVTVHLCHLLMVWEICCVELKCSLPFLSGSIGSSGLTSGYIPSFLKKEVGSAGQRVQLAPVVDPSSNYASLKSVRPQLGRPSFDSPTKSTPRLMPLPPPAQPIHGRVDWSAKYGSHR</sequence>
<comment type="similarity">
    <text evidence="2">Belongs to the protein kinase superfamily. CMGC Ser/Thr protein kinase family. CDC2/CDKX subfamily.</text>
</comment>
<dbReference type="OrthoDB" id="2158884at2759"/>
<dbReference type="SUPFAM" id="SSF56112">
    <property type="entry name" value="Protein kinase-like (PK-like)"/>
    <property type="match status" value="1"/>
</dbReference>
<evidence type="ECO:0000256" key="7">
    <source>
        <dbReference type="ARBA" id="ARBA00022777"/>
    </source>
</evidence>
<dbReference type="Gene3D" id="1.10.510.10">
    <property type="entry name" value="Transferase(Phosphotransferase) domain 1"/>
    <property type="match status" value="1"/>
</dbReference>
<feature type="region of interest" description="Disordered" evidence="9">
    <location>
        <begin position="480"/>
        <end position="511"/>
    </location>
</feature>
<feature type="compositionally biased region" description="Pro residues" evidence="9">
    <location>
        <begin position="192"/>
        <end position="201"/>
    </location>
</feature>
<accession>A0A851D3S8</accession>
<dbReference type="EMBL" id="WEIS01009058">
    <property type="protein sequence ID" value="NWI62804.1"/>
    <property type="molecule type" value="Genomic_DNA"/>
</dbReference>
<keyword evidence="4" id="KW-0597">Phosphoprotein</keyword>
<comment type="caution">
    <text evidence="11">The sequence shown here is derived from an EMBL/GenBank/DDBJ whole genome shotgun (WGS) entry which is preliminary data.</text>
</comment>
<dbReference type="InterPro" id="IPR011009">
    <property type="entry name" value="Kinase-like_dom_sf"/>
</dbReference>
<evidence type="ECO:0000256" key="8">
    <source>
        <dbReference type="ARBA" id="ARBA00022840"/>
    </source>
</evidence>
<keyword evidence="5" id="KW-0808">Transferase</keyword>
<evidence type="ECO:0000256" key="6">
    <source>
        <dbReference type="ARBA" id="ARBA00022741"/>
    </source>
</evidence>
<feature type="domain" description="Protein kinase" evidence="10">
    <location>
        <begin position="1"/>
        <end position="165"/>
    </location>
</feature>
<dbReference type="InterPro" id="IPR050117">
    <property type="entry name" value="MAPK"/>
</dbReference>
<dbReference type="PROSITE" id="PS00108">
    <property type="entry name" value="PROTEIN_KINASE_ST"/>
    <property type="match status" value="1"/>
</dbReference>
<dbReference type="PROSITE" id="PS50011">
    <property type="entry name" value="PROTEIN_KINASE_DOM"/>
    <property type="match status" value="1"/>
</dbReference>
<keyword evidence="8" id="KW-0067">ATP-binding</keyword>
<evidence type="ECO:0000256" key="9">
    <source>
        <dbReference type="SAM" id="MobiDB-lite"/>
    </source>
</evidence>
<name>A0A851D3S8_TODME</name>
<feature type="non-terminal residue" evidence="11">
    <location>
        <position position="1"/>
    </location>
</feature>
<dbReference type="PANTHER" id="PTHR24055">
    <property type="entry name" value="MITOGEN-ACTIVATED PROTEIN KINASE"/>
    <property type="match status" value="1"/>
</dbReference>
<dbReference type="GO" id="GO:0004674">
    <property type="term" value="F:protein serine/threonine kinase activity"/>
    <property type="evidence" value="ECO:0007669"/>
    <property type="project" value="UniProtKB-KW"/>
</dbReference>
<feature type="compositionally biased region" description="Polar residues" evidence="9">
    <location>
        <begin position="209"/>
        <end position="219"/>
    </location>
</feature>
<dbReference type="InterPro" id="IPR008271">
    <property type="entry name" value="Ser/Thr_kinase_AS"/>
</dbReference>
<dbReference type="Pfam" id="PF00069">
    <property type="entry name" value="Pkinase"/>
    <property type="match status" value="1"/>
</dbReference>